<feature type="non-terminal residue" evidence="1">
    <location>
        <position position="1"/>
    </location>
</feature>
<dbReference type="Proteomes" id="UP000789860">
    <property type="component" value="Unassembled WGS sequence"/>
</dbReference>
<organism evidence="1 2">
    <name type="scientific">Scutellospora calospora</name>
    <dbReference type="NCBI Taxonomy" id="85575"/>
    <lineage>
        <taxon>Eukaryota</taxon>
        <taxon>Fungi</taxon>
        <taxon>Fungi incertae sedis</taxon>
        <taxon>Mucoromycota</taxon>
        <taxon>Glomeromycotina</taxon>
        <taxon>Glomeromycetes</taxon>
        <taxon>Diversisporales</taxon>
        <taxon>Gigasporaceae</taxon>
        <taxon>Scutellospora</taxon>
    </lineage>
</organism>
<comment type="caution">
    <text evidence="1">The sequence shown here is derived from an EMBL/GenBank/DDBJ whole genome shotgun (WGS) entry which is preliminary data.</text>
</comment>
<evidence type="ECO:0000313" key="2">
    <source>
        <dbReference type="Proteomes" id="UP000789860"/>
    </source>
</evidence>
<reference evidence="1" key="1">
    <citation type="submission" date="2021-06" db="EMBL/GenBank/DDBJ databases">
        <authorList>
            <person name="Kallberg Y."/>
            <person name="Tangrot J."/>
            <person name="Rosling A."/>
        </authorList>
    </citation>
    <scope>NUCLEOTIDE SEQUENCE</scope>
    <source>
        <strain evidence="1">AU212A</strain>
    </source>
</reference>
<keyword evidence="2" id="KW-1185">Reference proteome</keyword>
<gene>
    <name evidence="1" type="ORF">SCALOS_LOCUS1434</name>
</gene>
<dbReference type="EMBL" id="CAJVPM010000981">
    <property type="protein sequence ID" value="CAG8456767.1"/>
    <property type="molecule type" value="Genomic_DNA"/>
</dbReference>
<accession>A0ACA9K8M2</accession>
<protein>
    <submittedName>
        <fullName evidence="1">850_t:CDS:1</fullName>
    </submittedName>
</protein>
<evidence type="ECO:0000313" key="1">
    <source>
        <dbReference type="EMBL" id="CAG8456767.1"/>
    </source>
</evidence>
<name>A0ACA9K8M2_9GLOM</name>
<proteinExistence type="predicted"/>
<sequence>TENMIIKARYKLYGKQISRKINIRKNISLEELEQKLRERFDITYDKRIELYSPDEDNDLIVISFEDELALILASQKFPIFELIVKPKVVDNFYIYPNVIKSKPGETAEIFIKSKWLTTASIMRQDTKVWGTGIYTDDSDIIKVLVHLGKLDLTEQPPQYNLIVVLRYLPGCLKYVGSTNEGVTSEDFGPYVTSYMIDSFRFVPSTKEDYF</sequence>